<keyword evidence="3" id="KW-1185">Reference proteome</keyword>
<name>A0A804NGE7_MAIZE</name>
<protein>
    <submittedName>
        <fullName evidence="2">Uncharacterized protein</fullName>
    </submittedName>
</protein>
<evidence type="ECO:0000256" key="1">
    <source>
        <dbReference type="SAM" id="MobiDB-lite"/>
    </source>
</evidence>
<accession>A0A804NGE7</accession>
<reference evidence="2" key="2">
    <citation type="submission" date="2019-07" db="EMBL/GenBank/DDBJ databases">
        <authorList>
            <person name="Seetharam A."/>
            <person name="Woodhouse M."/>
            <person name="Cannon E."/>
        </authorList>
    </citation>
    <scope>NUCLEOTIDE SEQUENCE [LARGE SCALE GENOMIC DNA]</scope>
    <source>
        <strain evidence="2">cv. B73</strain>
    </source>
</reference>
<proteinExistence type="predicted"/>
<dbReference type="EnsemblPlants" id="Zm00001eb158940_T001">
    <property type="protein sequence ID" value="Zm00001eb158940_P001"/>
    <property type="gene ID" value="Zm00001eb158940"/>
</dbReference>
<organism evidence="2 3">
    <name type="scientific">Zea mays</name>
    <name type="common">Maize</name>
    <dbReference type="NCBI Taxonomy" id="4577"/>
    <lineage>
        <taxon>Eukaryota</taxon>
        <taxon>Viridiplantae</taxon>
        <taxon>Streptophyta</taxon>
        <taxon>Embryophyta</taxon>
        <taxon>Tracheophyta</taxon>
        <taxon>Spermatophyta</taxon>
        <taxon>Magnoliopsida</taxon>
        <taxon>Liliopsida</taxon>
        <taxon>Poales</taxon>
        <taxon>Poaceae</taxon>
        <taxon>PACMAD clade</taxon>
        <taxon>Panicoideae</taxon>
        <taxon>Andropogonodae</taxon>
        <taxon>Andropogoneae</taxon>
        <taxon>Tripsacinae</taxon>
        <taxon>Zea</taxon>
    </lineage>
</organism>
<evidence type="ECO:0000313" key="2">
    <source>
        <dbReference type="EnsemblPlants" id="Zm00001eb158940_P001"/>
    </source>
</evidence>
<dbReference type="AlphaFoldDB" id="A0A804NGE7"/>
<evidence type="ECO:0000313" key="3">
    <source>
        <dbReference type="Proteomes" id="UP000007305"/>
    </source>
</evidence>
<dbReference type="Proteomes" id="UP000007305">
    <property type="component" value="Chromosome 3"/>
</dbReference>
<dbReference type="Gramene" id="Zm00001eb158940_T001">
    <property type="protein sequence ID" value="Zm00001eb158940_P001"/>
    <property type="gene ID" value="Zm00001eb158940"/>
</dbReference>
<reference evidence="3" key="1">
    <citation type="submission" date="2015-12" db="EMBL/GenBank/DDBJ databases">
        <title>Update maize B73 reference genome by single molecule sequencing technologies.</title>
        <authorList>
            <consortium name="Maize Genome Sequencing Project"/>
            <person name="Ware D."/>
        </authorList>
    </citation>
    <scope>NUCLEOTIDE SEQUENCE [LARGE SCALE GENOMIC DNA]</scope>
    <source>
        <strain evidence="3">cv. B73</strain>
    </source>
</reference>
<feature type="region of interest" description="Disordered" evidence="1">
    <location>
        <begin position="1"/>
        <end position="64"/>
    </location>
</feature>
<reference evidence="2" key="3">
    <citation type="submission" date="2021-05" db="UniProtKB">
        <authorList>
            <consortium name="EnsemblPlants"/>
        </authorList>
    </citation>
    <scope>IDENTIFICATION</scope>
    <source>
        <strain evidence="2">cv. B73</strain>
    </source>
</reference>
<feature type="compositionally biased region" description="Pro residues" evidence="1">
    <location>
        <begin position="42"/>
        <end position="59"/>
    </location>
</feature>
<dbReference type="InParanoid" id="A0A804NGE7"/>
<sequence length="103" mass="11015">MATVTGGSVVLVRTSAGGPNCRNRTTPPGPHAVQSPSNHPMTHPPAISPSHLEPPPPSVPAAAGHAPSAVFWLHSSRLLRRRWSRLGIVWLVTVGDRDQIKRL</sequence>